<dbReference type="AlphaFoldDB" id="A0A0K9GUJ6"/>
<dbReference type="PATRIC" id="fig|1679170.3.peg.2996"/>
<feature type="region of interest" description="Disordered" evidence="1">
    <location>
        <begin position="1"/>
        <end position="25"/>
    </location>
</feature>
<comment type="caution">
    <text evidence="2">The sequence shown here is derived from an EMBL/GenBank/DDBJ whole genome shotgun (WGS) entry which is preliminary data.</text>
</comment>
<dbReference type="Proteomes" id="UP000037146">
    <property type="component" value="Unassembled WGS sequence"/>
</dbReference>
<dbReference type="OrthoDB" id="2365803at2"/>
<accession>A0A0K9GUJ6</accession>
<reference evidence="3" key="1">
    <citation type="submission" date="2015-07" db="EMBL/GenBank/DDBJ databases">
        <title>Genome sequencing project for genomic taxonomy and phylogenomics of Bacillus-like bacteria.</title>
        <authorList>
            <person name="Liu B."/>
            <person name="Wang J."/>
            <person name="Zhu Y."/>
            <person name="Liu G."/>
            <person name="Chen Q."/>
            <person name="Chen Z."/>
            <person name="Lan J."/>
            <person name="Che J."/>
            <person name="Ge C."/>
            <person name="Shi H."/>
            <person name="Pan Z."/>
            <person name="Liu X."/>
        </authorList>
    </citation>
    <scope>NUCLEOTIDE SEQUENCE [LARGE SCALE GENOMIC DNA]</scope>
    <source>
        <strain evidence="3">FJAT-27997</strain>
    </source>
</reference>
<protein>
    <recommendedName>
        <fullName evidence="4">YqkK</fullName>
    </recommendedName>
</protein>
<feature type="compositionally biased region" description="Basic and acidic residues" evidence="1">
    <location>
        <begin position="8"/>
        <end position="23"/>
    </location>
</feature>
<name>A0A0K9GUJ6_9BACI</name>
<evidence type="ECO:0000256" key="1">
    <source>
        <dbReference type="SAM" id="MobiDB-lite"/>
    </source>
</evidence>
<keyword evidence="3" id="KW-1185">Reference proteome</keyword>
<evidence type="ECO:0000313" key="2">
    <source>
        <dbReference type="EMBL" id="KMY50325.1"/>
    </source>
</evidence>
<evidence type="ECO:0008006" key="4">
    <source>
        <dbReference type="Google" id="ProtNLM"/>
    </source>
</evidence>
<sequence>MAKSKAMKLREKQLREGNRDVSKSRGTWCDIKPISRMTKTKQATLEKYEKKHKRNQSQDRYENGSFFIFCYI</sequence>
<dbReference type="RefSeq" id="WP_049681678.1">
    <property type="nucleotide sequence ID" value="NZ_LFZW01000001.1"/>
</dbReference>
<evidence type="ECO:0000313" key="3">
    <source>
        <dbReference type="Proteomes" id="UP000037146"/>
    </source>
</evidence>
<proteinExistence type="predicted"/>
<organism evidence="2 3">
    <name type="scientific">Peribacillus loiseleuriae</name>
    <dbReference type="NCBI Taxonomy" id="1679170"/>
    <lineage>
        <taxon>Bacteria</taxon>
        <taxon>Bacillati</taxon>
        <taxon>Bacillota</taxon>
        <taxon>Bacilli</taxon>
        <taxon>Bacillales</taxon>
        <taxon>Bacillaceae</taxon>
        <taxon>Peribacillus</taxon>
    </lineage>
</organism>
<gene>
    <name evidence="2" type="ORF">AC625_13135</name>
</gene>
<dbReference type="EMBL" id="LFZW01000001">
    <property type="protein sequence ID" value="KMY50325.1"/>
    <property type="molecule type" value="Genomic_DNA"/>
</dbReference>